<evidence type="ECO:0000256" key="2">
    <source>
        <dbReference type="ARBA" id="ARBA00004965"/>
    </source>
</evidence>
<keyword evidence="12" id="KW-1185">Reference proteome</keyword>
<evidence type="ECO:0000256" key="3">
    <source>
        <dbReference type="ARBA" id="ARBA00010385"/>
    </source>
</evidence>
<evidence type="ECO:0000313" key="11">
    <source>
        <dbReference type="EMBL" id="RKO89857.1"/>
    </source>
</evidence>
<feature type="non-terminal residue" evidence="11">
    <location>
        <position position="1"/>
    </location>
</feature>
<accession>A0A4V1IRF3</accession>
<proteinExistence type="inferred from homology"/>
<sequence length="215" mass="23434">SDEVAVTYFRAAYTPVDYPSEKEWAARLLIEESRSVKCPNIAYHLAGTKKVQQVLARPGVVERFIKDPAHAAQLRRSFTGLYTLDDTAEGHAAAKLAIADPESYVMKPQREGGGNNIYGSDIPKALSGMTVAERNAYILMDIIRPPPLRNLMVREGKLIHGEVISELGIYGIWVSEAEVVHLNEAGGYLLRTKAANSHEGGVAAGFAVLDSPFLV</sequence>
<comment type="cofactor">
    <cofactor evidence="1">
        <name>Mg(2+)</name>
        <dbReference type="ChEBI" id="CHEBI:18420"/>
    </cofactor>
</comment>
<dbReference type="InterPro" id="IPR037013">
    <property type="entry name" value="GSH-S_sub-bd_sf"/>
</dbReference>
<dbReference type="InterPro" id="IPR005615">
    <property type="entry name" value="Glutathione_synthase"/>
</dbReference>
<dbReference type="Gene3D" id="3.40.50.1760">
    <property type="entry name" value="Glutathione synthase, substrate-binding domain superfamily, eukaryotic"/>
    <property type="match status" value="1"/>
</dbReference>
<dbReference type="Pfam" id="PF03917">
    <property type="entry name" value="GSH_synth_ATP"/>
    <property type="match status" value="1"/>
</dbReference>
<dbReference type="InterPro" id="IPR014709">
    <property type="entry name" value="Glutathione_synthase_C_euk"/>
</dbReference>
<evidence type="ECO:0000256" key="9">
    <source>
        <dbReference type="ARBA" id="ARBA00022840"/>
    </source>
</evidence>
<evidence type="ECO:0000256" key="5">
    <source>
        <dbReference type="ARBA" id="ARBA00022598"/>
    </source>
</evidence>
<keyword evidence="8" id="KW-0547">Nucleotide-binding</keyword>
<evidence type="ECO:0000256" key="4">
    <source>
        <dbReference type="ARBA" id="ARBA00012214"/>
    </source>
</evidence>
<keyword evidence="5" id="KW-0436">Ligase</keyword>
<evidence type="ECO:0000256" key="8">
    <source>
        <dbReference type="ARBA" id="ARBA00022741"/>
    </source>
</evidence>
<keyword evidence="7" id="KW-0479">Metal-binding</keyword>
<evidence type="ECO:0000256" key="1">
    <source>
        <dbReference type="ARBA" id="ARBA00001946"/>
    </source>
</evidence>
<dbReference type="AlphaFoldDB" id="A0A4V1IRF3"/>
<evidence type="ECO:0000313" key="12">
    <source>
        <dbReference type="Proteomes" id="UP000269721"/>
    </source>
</evidence>
<protein>
    <recommendedName>
        <fullName evidence="4">glutathione synthase</fullName>
        <ecNumber evidence="4">6.3.2.3</ecNumber>
    </recommendedName>
</protein>
<organism evidence="11 12">
    <name type="scientific">Blyttiomyces helicus</name>
    <dbReference type="NCBI Taxonomy" id="388810"/>
    <lineage>
        <taxon>Eukaryota</taxon>
        <taxon>Fungi</taxon>
        <taxon>Fungi incertae sedis</taxon>
        <taxon>Chytridiomycota</taxon>
        <taxon>Chytridiomycota incertae sedis</taxon>
        <taxon>Chytridiomycetes</taxon>
        <taxon>Chytridiomycetes incertae sedis</taxon>
        <taxon>Blyttiomyces</taxon>
    </lineage>
</organism>
<dbReference type="GO" id="GO:0004363">
    <property type="term" value="F:glutathione synthase activity"/>
    <property type="evidence" value="ECO:0007669"/>
    <property type="project" value="UniProtKB-EC"/>
</dbReference>
<dbReference type="GO" id="GO:0046872">
    <property type="term" value="F:metal ion binding"/>
    <property type="evidence" value="ECO:0007669"/>
    <property type="project" value="UniProtKB-KW"/>
</dbReference>
<dbReference type="Gene3D" id="1.10.1080.10">
    <property type="entry name" value="Glutathione Synthetase, Chain A, domain 3"/>
    <property type="match status" value="1"/>
</dbReference>
<keyword evidence="10" id="KW-0460">Magnesium</keyword>
<dbReference type="GO" id="GO:0043295">
    <property type="term" value="F:glutathione binding"/>
    <property type="evidence" value="ECO:0007669"/>
    <property type="project" value="TreeGrafter"/>
</dbReference>
<evidence type="ECO:0000256" key="10">
    <source>
        <dbReference type="ARBA" id="ARBA00022842"/>
    </source>
</evidence>
<dbReference type="Gene3D" id="3.30.470.20">
    <property type="entry name" value="ATP-grasp fold, B domain"/>
    <property type="match status" value="1"/>
</dbReference>
<dbReference type="InterPro" id="IPR014042">
    <property type="entry name" value="Glutathione_synthase_a-hlx"/>
</dbReference>
<dbReference type="EMBL" id="KZ995849">
    <property type="protein sequence ID" value="RKO89857.1"/>
    <property type="molecule type" value="Genomic_DNA"/>
</dbReference>
<dbReference type="Gene3D" id="3.30.1490.50">
    <property type="match status" value="1"/>
</dbReference>
<dbReference type="GO" id="GO:0005829">
    <property type="term" value="C:cytosol"/>
    <property type="evidence" value="ECO:0007669"/>
    <property type="project" value="TreeGrafter"/>
</dbReference>
<dbReference type="GO" id="GO:0005524">
    <property type="term" value="F:ATP binding"/>
    <property type="evidence" value="ECO:0007669"/>
    <property type="project" value="UniProtKB-KW"/>
</dbReference>
<keyword evidence="9" id="KW-0067">ATP-binding</keyword>
<keyword evidence="6" id="KW-0317">Glutathione biosynthesis</keyword>
<dbReference type="UniPathway" id="UPA00142">
    <property type="reaction ID" value="UER00210"/>
</dbReference>
<comment type="pathway">
    <text evidence="2">Sulfur metabolism; glutathione biosynthesis; glutathione from L-cysteine and L-glutamate: step 2/2.</text>
</comment>
<gene>
    <name evidence="11" type="ORF">BDK51DRAFT_18062</name>
</gene>
<dbReference type="OrthoDB" id="2020073at2759"/>
<evidence type="ECO:0000256" key="7">
    <source>
        <dbReference type="ARBA" id="ARBA00022723"/>
    </source>
</evidence>
<dbReference type="Proteomes" id="UP000269721">
    <property type="component" value="Unassembled WGS sequence"/>
</dbReference>
<reference evidence="12" key="1">
    <citation type="journal article" date="2018" name="Nat. Microbiol.">
        <title>Leveraging single-cell genomics to expand the fungal tree of life.</title>
        <authorList>
            <person name="Ahrendt S.R."/>
            <person name="Quandt C.A."/>
            <person name="Ciobanu D."/>
            <person name="Clum A."/>
            <person name="Salamov A."/>
            <person name="Andreopoulos B."/>
            <person name="Cheng J.F."/>
            <person name="Woyke T."/>
            <person name="Pelin A."/>
            <person name="Henrissat B."/>
            <person name="Reynolds N.K."/>
            <person name="Benny G.L."/>
            <person name="Smith M.E."/>
            <person name="James T.Y."/>
            <person name="Grigoriev I.V."/>
        </authorList>
    </citation>
    <scope>NUCLEOTIDE SEQUENCE [LARGE SCALE GENOMIC DNA]</scope>
</reference>
<dbReference type="SUPFAM" id="SSF56059">
    <property type="entry name" value="Glutathione synthetase ATP-binding domain-like"/>
    <property type="match status" value="1"/>
</dbReference>
<comment type="similarity">
    <text evidence="3">Belongs to the eukaryotic GSH synthase family.</text>
</comment>
<evidence type="ECO:0000256" key="6">
    <source>
        <dbReference type="ARBA" id="ARBA00022684"/>
    </source>
</evidence>
<dbReference type="PANTHER" id="PTHR11130">
    <property type="entry name" value="GLUTATHIONE SYNTHETASE"/>
    <property type="match status" value="1"/>
</dbReference>
<dbReference type="PANTHER" id="PTHR11130:SF0">
    <property type="entry name" value="GLUTATHIONE SYNTHETASE"/>
    <property type="match status" value="1"/>
</dbReference>
<name>A0A4V1IRF3_9FUNG</name>
<dbReference type="FunFam" id="3.30.1490.50:FF:000002">
    <property type="entry name" value="Glutathione synthetase"/>
    <property type="match status" value="1"/>
</dbReference>
<dbReference type="EC" id="6.3.2.3" evidence="4"/>